<reference evidence="1" key="1">
    <citation type="submission" date="2019-12" db="EMBL/GenBank/DDBJ databases">
        <title>An insight into the sialome of adult female Ixodes ricinus ticks feeding for 6 days.</title>
        <authorList>
            <person name="Perner J."/>
            <person name="Ribeiro J.M.C."/>
        </authorList>
    </citation>
    <scope>NUCLEOTIDE SEQUENCE</scope>
    <source>
        <strain evidence="1">Semi-engorged</strain>
        <tissue evidence="1">Salivary glands</tissue>
    </source>
</reference>
<sequence length="109" mass="12132">MGTWFGSGSVRLVRRATLLTPSACRTCSGTWPPSWPASIWASNSASSDGRPEGSAIDTCKYNLCNIHNLWDGLLFLEETRHESVNCSSCGETWSFLWKAFYDLHAARNK</sequence>
<name>A0A6B0UIZ7_IXORI</name>
<dbReference type="AlphaFoldDB" id="A0A6B0UIZ7"/>
<dbReference type="EMBL" id="GIFC01007551">
    <property type="protein sequence ID" value="MXU89634.1"/>
    <property type="molecule type" value="Transcribed_RNA"/>
</dbReference>
<accession>A0A6B0UIZ7</accession>
<organism evidence="1">
    <name type="scientific">Ixodes ricinus</name>
    <name type="common">Common tick</name>
    <name type="synonym">Acarus ricinus</name>
    <dbReference type="NCBI Taxonomy" id="34613"/>
    <lineage>
        <taxon>Eukaryota</taxon>
        <taxon>Metazoa</taxon>
        <taxon>Ecdysozoa</taxon>
        <taxon>Arthropoda</taxon>
        <taxon>Chelicerata</taxon>
        <taxon>Arachnida</taxon>
        <taxon>Acari</taxon>
        <taxon>Parasitiformes</taxon>
        <taxon>Ixodida</taxon>
        <taxon>Ixodoidea</taxon>
        <taxon>Ixodidae</taxon>
        <taxon>Ixodinae</taxon>
        <taxon>Ixodes</taxon>
    </lineage>
</organism>
<proteinExistence type="predicted"/>
<evidence type="ECO:0000313" key="1">
    <source>
        <dbReference type="EMBL" id="MXU89634.1"/>
    </source>
</evidence>
<protein>
    <submittedName>
        <fullName evidence="1">Uncharacterized protein</fullName>
    </submittedName>
</protein>